<evidence type="ECO:0000256" key="1">
    <source>
        <dbReference type="SAM" id="SignalP"/>
    </source>
</evidence>
<dbReference type="GeneID" id="15805486"/>
<proteinExistence type="predicted"/>
<organism evidence="2 3">
    <name type="scientific">Theileria equi strain WA</name>
    <dbReference type="NCBI Taxonomy" id="1537102"/>
    <lineage>
        <taxon>Eukaryota</taxon>
        <taxon>Sar</taxon>
        <taxon>Alveolata</taxon>
        <taxon>Apicomplexa</taxon>
        <taxon>Aconoidasida</taxon>
        <taxon>Piroplasmida</taxon>
        <taxon>Theileriidae</taxon>
        <taxon>Theileria</taxon>
    </lineage>
</organism>
<accession>L0AYW6</accession>
<feature type="signal peptide" evidence="1">
    <location>
        <begin position="1"/>
        <end position="16"/>
    </location>
</feature>
<dbReference type="Proteomes" id="UP000031512">
    <property type="component" value="Chromosome 3"/>
</dbReference>
<evidence type="ECO:0000313" key="3">
    <source>
        <dbReference type="Proteomes" id="UP000031512"/>
    </source>
</evidence>
<dbReference type="EMBL" id="CP001670">
    <property type="protein sequence ID" value="AFZ80760.1"/>
    <property type="molecule type" value="Genomic_DNA"/>
</dbReference>
<evidence type="ECO:0000313" key="2">
    <source>
        <dbReference type="EMBL" id="AFZ80760.1"/>
    </source>
</evidence>
<protein>
    <submittedName>
        <fullName evidence="2">Signal peptide-containing protein</fullName>
    </submittedName>
</protein>
<dbReference type="RefSeq" id="XP_004830426.1">
    <property type="nucleotide sequence ID" value="XM_004830369.1"/>
</dbReference>
<reference evidence="2 3" key="1">
    <citation type="journal article" date="2012" name="BMC Genomics">
        <title>Comparative genomic analysis and phylogenetic position of Theileria equi.</title>
        <authorList>
            <person name="Kappmeyer L.S."/>
            <person name="Thiagarajan M."/>
            <person name="Herndon D.R."/>
            <person name="Ramsay J.D."/>
            <person name="Caler E."/>
            <person name="Djikeng A."/>
            <person name="Gillespie J.J."/>
            <person name="Lau A.O."/>
            <person name="Roalson E.H."/>
            <person name="Silva J.C."/>
            <person name="Silva M.G."/>
            <person name="Suarez C.E."/>
            <person name="Ueti M.W."/>
            <person name="Nene V.M."/>
            <person name="Mealey R.H."/>
            <person name="Knowles D.P."/>
            <person name="Brayton K.A."/>
        </authorList>
    </citation>
    <scope>NUCLEOTIDE SEQUENCE [LARGE SCALE GENOMIC DNA]</scope>
    <source>
        <strain evidence="2 3">WA</strain>
    </source>
</reference>
<name>L0AYW6_THEEQ</name>
<dbReference type="VEuPathDB" id="PiroplasmaDB:BEWA_001670"/>
<gene>
    <name evidence="2" type="ORF">BEWA_001670</name>
</gene>
<dbReference type="Pfam" id="PF04385">
    <property type="entry name" value="FAINT"/>
    <property type="match status" value="1"/>
</dbReference>
<sequence>MNVLTFLVISVLAANAERYTLDISKEVDKRFYSRIEYGRDEGTSCLFFPRKGVIITGLCDDDNPIWTGGEFDRLRTFRINYLSGIPKVACLRLYSRGEEVSIYYKVQCDEYDEITREEYDKTLERLFTDRRLNIKNINPMLFKSDPFEERPTTAKIYGPRGKYRIIAVEDDATVLWEARTETARCDYVVLHGDQTSPQFIHMFTRNNGFFEMLYFTKRDGMWASIREDVFNSELCEADGHFDTKL</sequence>
<keyword evidence="1" id="KW-0732">Signal</keyword>
<dbReference type="KEGG" id="beq:BEWA_001670"/>
<dbReference type="AlphaFoldDB" id="L0AYW6"/>
<keyword evidence="3" id="KW-1185">Reference proteome</keyword>
<feature type="chain" id="PRO_5003939919" evidence="1">
    <location>
        <begin position="17"/>
        <end position="245"/>
    </location>
</feature>
<dbReference type="InterPro" id="IPR007480">
    <property type="entry name" value="DUF529"/>
</dbReference>